<gene>
    <name evidence="1" type="ORF">OEZ85_000016</name>
</gene>
<dbReference type="Proteomes" id="UP001244341">
    <property type="component" value="Chromosome 16b"/>
</dbReference>
<evidence type="ECO:0000313" key="2">
    <source>
        <dbReference type="Proteomes" id="UP001244341"/>
    </source>
</evidence>
<evidence type="ECO:0000313" key="1">
    <source>
        <dbReference type="EMBL" id="WIA23245.1"/>
    </source>
</evidence>
<organism evidence="1 2">
    <name type="scientific">Tetradesmus obliquus</name>
    <name type="common">Green alga</name>
    <name type="synonym">Acutodesmus obliquus</name>
    <dbReference type="NCBI Taxonomy" id="3088"/>
    <lineage>
        <taxon>Eukaryota</taxon>
        <taxon>Viridiplantae</taxon>
        <taxon>Chlorophyta</taxon>
        <taxon>core chlorophytes</taxon>
        <taxon>Chlorophyceae</taxon>
        <taxon>CS clade</taxon>
        <taxon>Sphaeropleales</taxon>
        <taxon>Scenedesmaceae</taxon>
        <taxon>Tetradesmus</taxon>
    </lineage>
</organism>
<proteinExistence type="predicted"/>
<protein>
    <submittedName>
        <fullName evidence="1">Uncharacterized protein</fullName>
    </submittedName>
</protein>
<sequence length="727" mass="82575">MRLYYSTKDYPVKYFIVVIPKRSLSPPHGAIWYEVEHLKQYADNVVIITCAHTPSVAEGWNAVFQAFPEEPWGVYCARDTAWMPGSLQKLAGHMWNASRDNTTEVALMSWTFPIGQGKYNAFGLTRAALARFGLFDENIYPAYFEDNDFEVRQSRMQPPMRMAVLQDAIMMHGKMTDKTYSSGIHLPDDPNLQHQESRLRTVWNQRGNINRAYMMRKWGCPGMNFGGCTFRTPFNKSLPVWYWYTSKHQRALDHGLNGDSANIVDGDGKIVYQKPHNEDYATWAGYNEPFLPKRVYPIERGTCGTWMEPYAALHRDILQGRRPARYSIFRQDQNGLTDRMISSISVFLHALLTDRAFLFDWSGQHNLWDAYRSSYIDWRYDMSNPPEKNAGEGQVLLLDIQHLHGEKDHSNLHGTYNKWFSDTQLEDVGSNATILIWRINLGRAWTAVSHNRYIKQRLTSMGLNPTNAFGCLFDFLYRPTPATMSLVTPLLPQLLDPTTFKIGLQIRTGDEHIDGKSKQFQDAFEWFHCAKVVEQHWKPPAQKSVWFLLSDSRGIRQGAAEYLGPQVVTMKDAVVHHTNHLPAAASGKEATVLRFAAAETWLFSLMDVHVISQRSGFGRMGALMSGRWNHVIQLPAGIWSMQGFEANLTYIAQPGEASTQNRTVVEAAKCANPSQPAGPAFCWPEDPTGPPPAMDGNSPMSLKIRHMCSKATPIEEVAMAHTGARKR</sequence>
<keyword evidence="2" id="KW-1185">Reference proteome</keyword>
<dbReference type="EMBL" id="CP126223">
    <property type="protein sequence ID" value="WIA23245.1"/>
    <property type="molecule type" value="Genomic_DNA"/>
</dbReference>
<dbReference type="Gene3D" id="3.40.50.11350">
    <property type="match status" value="1"/>
</dbReference>
<accession>A0ABY8UPH3</accession>
<reference evidence="1 2" key="1">
    <citation type="submission" date="2023-05" db="EMBL/GenBank/DDBJ databases">
        <title>A 100% complete, gapless, phased diploid assembly of the Scenedesmus obliquus UTEX 3031 genome.</title>
        <authorList>
            <person name="Biondi T.C."/>
            <person name="Hanschen E.R."/>
            <person name="Kwon T."/>
            <person name="Eng W."/>
            <person name="Kruse C.P.S."/>
            <person name="Koehler S.I."/>
            <person name="Kunde Y."/>
            <person name="Gleasner C.D."/>
            <person name="You Mak K.T."/>
            <person name="Polle J."/>
            <person name="Hovde B.T."/>
            <person name="Starkenburg S.R."/>
        </authorList>
    </citation>
    <scope>NUCLEOTIDE SEQUENCE [LARGE SCALE GENOMIC DNA]</scope>
    <source>
        <strain evidence="1 2">DOE0152z</strain>
    </source>
</reference>
<name>A0ABY8UPH3_TETOB</name>